<dbReference type="Pfam" id="PF00583">
    <property type="entry name" value="Acetyltransf_1"/>
    <property type="match status" value="1"/>
</dbReference>
<dbReference type="InterPro" id="IPR050832">
    <property type="entry name" value="Bact_Acetyltransf"/>
</dbReference>
<sequence length="159" mass="17918">MNNTITILPAQPADADTLARLAFAMESELWDGETGERTEQDYRDACHALLEQDNSFWALLAKDEQGQVIGMITISLNAALYAGGYFGEIMELYVEPEWRSQGIGQQLITAARQLAEAKSWPFLEVGAPPQPRWQKTLAFYQQQGFREIGPRLELVTERP</sequence>
<reference evidence="4 5" key="1">
    <citation type="submission" date="2017-03" db="EMBL/GenBank/DDBJ databases">
        <authorList>
            <person name="Afonso C.L."/>
            <person name="Miller P.J."/>
            <person name="Scott M.A."/>
            <person name="Spackman E."/>
            <person name="Goraichik I."/>
            <person name="Dimitrov K.M."/>
            <person name="Suarez D.L."/>
            <person name="Swayne D.E."/>
        </authorList>
    </citation>
    <scope>NUCLEOTIDE SEQUENCE [LARGE SCALE GENOMIC DNA]</scope>
    <source>
        <strain evidence="4">SB41UT1</strain>
    </source>
</reference>
<feature type="domain" description="N-acetyltransferase" evidence="3">
    <location>
        <begin position="5"/>
        <end position="159"/>
    </location>
</feature>
<dbReference type="SUPFAM" id="SSF55729">
    <property type="entry name" value="Acyl-CoA N-acyltransferases (Nat)"/>
    <property type="match status" value="1"/>
</dbReference>
<proteinExistence type="predicted"/>
<protein>
    <submittedName>
        <fullName evidence="4">Aminoalkylphosphonic acid N-acetyltransferase</fullName>
    </submittedName>
</protein>
<dbReference type="PROSITE" id="PS51186">
    <property type="entry name" value="GNAT"/>
    <property type="match status" value="1"/>
</dbReference>
<dbReference type="InterPro" id="IPR000182">
    <property type="entry name" value="GNAT_dom"/>
</dbReference>
<evidence type="ECO:0000256" key="1">
    <source>
        <dbReference type="ARBA" id="ARBA00022679"/>
    </source>
</evidence>
<accession>A0A1X7ARV6</accession>
<keyword evidence="2" id="KW-0012">Acyltransferase</keyword>
<evidence type="ECO:0000313" key="5">
    <source>
        <dbReference type="Proteomes" id="UP000196573"/>
    </source>
</evidence>
<dbReference type="GO" id="GO:0016747">
    <property type="term" value="F:acyltransferase activity, transferring groups other than amino-acyl groups"/>
    <property type="evidence" value="ECO:0007669"/>
    <property type="project" value="InterPro"/>
</dbReference>
<keyword evidence="1 4" id="KW-0808">Transferase</keyword>
<dbReference type="CDD" id="cd04301">
    <property type="entry name" value="NAT_SF"/>
    <property type="match status" value="1"/>
</dbReference>
<dbReference type="PANTHER" id="PTHR43877:SF1">
    <property type="entry name" value="ACETYLTRANSFERASE"/>
    <property type="match status" value="1"/>
</dbReference>
<dbReference type="AlphaFoldDB" id="A0A1X7ARV6"/>
<dbReference type="RefSeq" id="WP_087113280.1">
    <property type="nucleotide sequence ID" value="NZ_CBCSCN010000015.1"/>
</dbReference>
<dbReference type="PANTHER" id="PTHR43877">
    <property type="entry name" value="AMINOALKYLPHOSPHONATE N-ACETYLTRANSFERASE-RELATED-RELATED"/>
    <property type="match status" value="1"/>
</dbReference>
<dbReference type="InterPro" id="IPR016181">
    <property type="entry name" value="Acyl_CoA_acyltransferase"/>
</dbReference>
<dbReference type="Proteomes" id="UP000196573">
    <property type="component" value="Unassembled WGS sequence"/>
</dbReference>
<evidence type="ECO:0000256" key="2">
    <source>
        <dbReference type="ARBA" id="ARBA00023315"/>
    </source>
</evidence>
<gene>
    <name evidence="4" type="ORF">EHSB41UT_04655</name>
</gene>
<dbReference type="Gene3D" id="3.40.630.30">
    <property type="match status" value="1"/>
</dbReference>
<evidence type="ECO:0000313" key="4">
    <source>
        <dbReference type="EMBL" id="SMA50838.1"/>
    </source>
</evidence>
<dbReference type="OrthoDB" id="9789605at2"/>
<evidence type="ECO:0000259" key="3">
    <source>
        <dbReference type="PROSITE" id="PS51186"/>
    </source>
</evidence>
<name>A0A1X7ARV6_9GAMM</name>
<keyword evidence="5" id="KW-1185">Reference proteome</keyword>
<dbReference type="EMBL" id="FWPT01000017">
    <property type="protein sequence ID" value="SMA50838.1"/>
    <property type="molecule type" value="Genomic_DNA"/>
</dbReference>
<organism evidence="4 5">
    <name type="scientific">Parendozoicomonas haliclonae</name>
    <dbReference type="NCBI Taxonomy" id="1960125"/>
    <lineage>
        <taxon>Bacteria</taxon>
        <taxon>Pseudomonadati</taxon>
        <taxon>Pseudomonadota</taxon>
        <taxon>Gammaproteobacteria</taxon>
        <taxon>Oceanospirillales</taxon>
        <taxon>Endozoicomonadaceae</taxon>
        <taxon>Parendozoicomonas</taxon>
    </lineage>
</organism>